<dbReference type="EMBL" id="CAJVPQ010006507">
    <property type="protein sequence ID" value="CAG8685592.1"/>
    <property type="molecule type" value="Genomic_DNA"/>
</dbReference>
<accession>A0A9N9HGW8</accession>
<dbReference type="AlphaFoldDB" id="A0A9N9HGW8"/>
<organism evidence="1 2">
    <name type="scientific">Funneliformis caledonium</name>
    <dbReference type="NCBI Taxonomy" id="1117310"/>
    <lineage>
        <taxon>Eukaryota</taxon>
        <taxon>Fungi</taxon>
        <taxon>Fungi incertae sedis</taxon>
        <taxon>Mucoromycota</taxon>
        <taxon>Glomeromycotina</taxon>
        <taxon>Glomeromycetes</taxon>
        <taxon>Glomerales</taxon>
        <taxon>Glomeraceae</taxon>
        <taxon>Funneliformis</taxon>
    </lineage>
</organism>
<evidence type="ECO:0000313" key="1">
    <source>
        <dbReference type="EMBL" id="CAG8685592.1"/>
    </source>
</evidence>
<evidence type="ECO:0000313" key="2">
    <source>
        <dbReference type="Proteomes" id="UP000789570"/>
    </source>
</evidence>
<sequence length="117" mass="13031">ANIAEASYMYSAISSLEKGLFCHAYITDCKGKTLFDKGMMDCSDPCLVTKRDDIPDDGPYCSHLIVHEDLSTPGQAKYLKFEANECAQIDGNFKSWTFKEVACPKTYPKACKSIKIN</sequence>
<proteinExistence type="predicted"/>
<protein>
    <submittedName>
        <fullName evidence="1">12356_t:CDS:1</fullName>
    </submittedName>
</protein>
<comment type="caution">
    <text evidence="1">The sequence shown here is derived from an EMBL/GenBank/DDBJ whole genome shotgun (WGS) entry which is preliminary data.</text>
</comment>
<gene>
    <name evidence="1" type="ORF">FCALED_LOCUS12731</name>
</gene>
<dbReference type="Proteomes" id="UP000789570">
    <property type="component" value="Unassembled WGS sequence"/>
</dbReference>
<keyword evidence="2" id="KW-1185">Reference proteome</keyword>
<reference evidence="1" key="1">
    <citation type="submission" date="2021-06" db="EMBL/GenBank/DDBJ databases">
        <authorList>
            <person name="Kallberg Y."/>
            <person name="Tangrot J."/>
            <person name="Rosling A."/>
        </authorList>
    </citation>
    <scope>NUCLEOTIDE SEQUENCE</scope>
    <source>
        <strain evidence="1">UK204</strain>
    </source>
</reference>
<feature type="non-terminal residue" evidence="1">
    <location>
        <position position="117"/>
    </location>
</feature>
<name>A0A9N9HGW8_9GLOM</name>
<dbReference type="OrthoDB" id="2414191at2759"/>